<evidence type="ECO:0000313" key="2">
    <source>
        <dbReference type="Proteomes" id="UP000005755"/>
    </source>
</evidence>
<reference evidence="2" key="1">
    <citation type="journal article" date="2014" name="Genome Announc.">
        <title>Draft genome sequences of six enterohepatic helicobacter species isolated from humans and one from rhesus macaques.</title>
        <authorList>
            <person name="Shen Z."/>
            <person name="Sheh A."/>
            <person name="Young S.K."/>
            <person name="Abouelliel A."/>
            <person name="Ward D.V."/>
            <person name="Earl A.M."/>
            <person name="Fox J.G."/>
        </authorList>
    </citation>
    <scope>NUCLEOTIDE SEQUENCE [LARGE SCALE GENOMIC DNA]</scope>
    <source>
        <strain evidence="2">CCUG 18818</strain>
    </source>
</reference>
<gene>
    <name evidence="1" type="ORF">HCCG_00568</name>
</gene>
<name>A0ABN0B984_9HELI</name>
<sequence length="45" mass="5346">MLHILSIVSQNTQKYKQNLNFKKIESRLTKILQTTNLKETLCFVH</sequence>
<protein>
    <submittedName>
        <fullName evidence="1">Uncharacterized protein</fullName>
    </submittedName>
</protein>
<keyword evidence="2" id="KW-1185">Reference proteome</keyword>
<accession>A0ABN0B984</accession>
<dbReference type="Proteomes" id="UP000005755">
    <property type="component" value="Unassembled WGS sequence"/>
</dbReference>
<proteinExistence type="predicted"/>
<evidence type="ECO:0000313" key="1">
    <source>
        <dbReference type="EMBL" id="EFR46022.1"/>
    </source>
</evidence>
<organism evidence="1 2">
    <name type="scientific">Helicobacter cinaedi CCUG 18818 = ATCC BAA-847</name>
    <dbReference type="NCBI Taxonomy" id="537971"/>
    <lineage>
        <taxon>Bacteria</taxon>
        <taxon>Pseudomonadati</taxon>
        <taxon>Campylobacterota</taxon>
        <taxon>Epsilonproteobacteria</taxon>
        <taxon>Campylobacterales</taxon>
        <taxon>Helicobacteraceae</taxon>
        <taxon>Helicobacter</taxon>
    </lineage>
</organism>
<dbReference type="EMBL" id="DS990391">
    <property type="protein sequence ID" value="EFR46022.1"/>
    <property type="molecule type" value="Genomic_DNA"/>
</dbReference>